<name>A0ABC8T059_9AQUA</name>
<protein>
    <submittedName>
        <fullName evidence="1">Uncharacterized protein</fullName>
    </submittedName>
</protein>
<reference evidence="1 2" key="1">
    <citation type="submission" date="2024-02" db="EMBL/GenBank/DDBJ databases">
        <authorList>
            <person name="Vignale AGUSTIN F."/>
            <person name="Sosa J E."/>
            <person name="Modenutti C."/>
        </authorList>
    </citation>
    <scope>NUCLEOTIDE SEQUENCE [LARGE SCALE GENOMIC DNA]</scope>
</reference>
<sequence>GFGECNADRKHDMVQDDMQLSDLHKDLHNLFSLLDDMTNKGLCHFSEILTDGLTKFNKTRWKLKQIIKECLPKIAEEPTW</sequence>
<gene>
    <name evidence="1" type="ORF">ILEXP_LOCUS29579</name>
</gene>
<evidence type="ECO:0000313" key="1">
    <source>
        <dbReference type="EMBL" id="CAK9160794.1"/>
    </source>
</evidence>
<dbReference type="EMBL" id="CAUOFW020003580">
    <property type="protein sequence ID" value="CAK9160794.1"/>
    <property type="molecule type" value="Genomic_DNA"/>
</dbReference>
<evidence type="ECO:0000313" key="2">
    <source>
        <dbReference type="Proteomes" id="UP001642360"/>
    </source>
</evidence>
<keyword evidence="2" id="KW-1185">Reference proteome</keyword>
<dbReference type="PANTHER" id="PTHR36071">
    <property type="entry name" value="DNA DOUBLE-STRAND BREAK REPAIR PROTEIN"/>
    <property type="match status" value="1"/>
</dbReference>
<proteinExistence type="predicted"/>
<dbReference type="Proteomes" id="UP001642360">
    <property type="component" value="Unassembled WGS sequence"/>
</dbReference>
<organism evidence="1 2">
    <name type="scientific">Ilex paraguariensis</name>
    <name type="common">yerba mate</name>
    <dbReference type="NCBI Taxonomy" id="185542"/>
    <lineage>
        <taxon>Eukaryota</taxon>
        <taxon>Viridiplantae</taxon>
        <taxon>Streptophyta</taxon>
        <taxon>Embryophyta</taxon>
        <taxon>Tracheophyta</taxon>
        <taxon>Spermatophyta</taxon>
        <taxon>Magnoliopsida</taxon>
        <taxon>eudicotyledons</taxon>
        <taxon>Gunneridae</taxon>
        <taxon>Pentapetalae</taxon>
        <taxon>asterids</taxon>
        <taxon>campanulids</taxon>
        <taxon>Aquifoliales</taxon>
        <taxon>Aquifoliaceae</taxon>
        <taxon>Ilex</taxon>
    </lineage>
</organism>
<feature type="non-terminal residue" evidence="1">
    <location>
        <position position="1"/>
    </location>
</feature>
<accession>A0ABC8T059</accession>
<dbReference type="AlphaFoldDB" id="A0ABC8T059"/>
<dbReference type="PANTHER" id="PTHR36071:SF1">
    <property type="entry name" value="DNA DOUBLE-STRAND BREAK REPAIR PROTEIN"/>
    <property type="match status" value="1"/>
</dbReference>
<comment type="caution">
    <text evidence="1">The sequence shown here is derived from an EMBL/GenBank/DDBJ whole genome shotgun (WGS) entry which is preliminary data.</text>
</comment>